<dbReference type="Gene3D" id="2.60.40.1670">
    <property type="entry name" value="beta-sandwich domain of Sec23/24"/>
    <property type="match status" value="1"/>
</dbReference>
<dbReference type="InterPro" id="IPR029006">
    <property type="entry name" value="ADF-H/Gelsolin-like_dom_sf"/>
</dbReference>
<reference evidence="7" key="3">
    <citation type="submission" date="2025-09" db="UniProtKB">
        <authorList>
            <consortium name="Ensembl"/>
        </authorList>
    </citation>
    <scope>IDENTIFICATION</scope>
</reference>
<dbReference type="SUPFAM" id="SSF53300">
    <property type="entry name" value="vWA-like"/>
    <property type="match status" value="1"/>
</dbReference>
<feature type="domain" description="Sec23/Sec24 trunk" evidence="4">
    <location>
        <begin position="90"/>
        <end position="148"/>
    </location>
</feature>
<dbReference type="InterPro" id="IPR006896">
    <property type="entry name" value="Sec23/24_trunk_dom"/>
</dbReference>
<dbReference type="Pfam" id="PF04811">
    <property type="entry name" value="Sec23_trunk"/>
    <property type="match status" value="2"/>
</dbReference>
<dbReference type="Gene3D" id="1.20.120.730">
    <property type="entry name" value="Sec23/Sec24 helical domain"/>
    <property type="match status" value="1"/>
</dbReference>
<evidence type="ECO:0000313" key="7">
    <source>
        <dbReference type="Ensembl" id="ENSSORP00005007985.1"/>
    </source>
</evidence>
<dbReference type="InterPro" id="IPR050550">
    <property type="entry name" value="SEC23_SEC24_subfamily"/>
</dbReference>
<dbReference type="Gene3D" id="3.40.20.10">
    <property type="entry name" value="Severin"/>
    <property type="match status" value="1"/>
</dbReference>
<dbReference type="InterPro" id="IPR036175">
    <property type="entry name" value="Sec23/24_helical_dom_sf"/>
</dbReference>
<dbReference type="SUPFAM" id="SSF81995">
    <property type="entry name" value="beta-sandwich domain of Sec23/24"/>
    <property type="match status" value="1"/>
</dbReference>
<dbReference type="Ensembl" id="ENSSORT00005008268.1">
    <property type="protein sequence ID" value="ENSSORP00005007985.1"/>
    <property type="gene ID" value="ENSSORG00005004469.1"/>
</dbReference>
<evidence type="ECO:0000259" key="6">
    <source>
        <dbReference type="Pfam" id="PF08033"/>
    </source>
</evidence>
<feature type="domain" description="Sec23/Sec24 beta-sandwich" evidence="6">
    <location>
        <begin position="255"/>
        <end position="329"/>
    </location>
</feature>
<sequence length="507" mass="56155">MCPAMGWQDCGQRFYCPFCGKLSEVPWQHYQPTKGVEGVRLDKDKRPELSMGSYEILSSQKGEAAVLLLAIDVSASALRGAHLETDSETSSDIRVGLMTYDSRIHLYDLSPTLSRPHMLVITEPDDLQLPVREGLLVSLKDCIDSIDSCPGKLLIFHTAPLIEIGSIFQPSESVVSLAKQCVSQGCGVHLFVLSQQDVGGAWPGHIPYLTGGALHNYSHLQGELDRERFITDLRRTVEAETGYRYPIKTPVITVSVCLYPDLRVSGCYGLFVPGPNPGRVAMATLDWRATLAVELTHSRALDETRGVAIQTALSYSTQTGERRTRVHTLILLYCSKTAGHLNLYCAVLERPLQELREELQTDVTEALASYRKHCCSASVSSGQLVLPQYLRALPVYINSLRKSEVLLPGLRSSVHQRLQQRCQVLRMDTYSTATHFYPLLLPLVKEALRCCSASLEPRGLYLVNAPLILLLWVGTQVPACTLVELFNTSCFSSLPSGEVRDGRDFCV</sequence>
<keyword evidence="3" id="KW-0968">Cytoplasmic vesicle</keyword>
<dbReference type="Pfam" id="PF08033">
    <property type="entry name" value="Sec23_BS"/>
    <property type="match status" value="1"/>
</dbReference>
<evidence type="ECO:0000256" key="1">
    <source>
        <dbReference type="ARBA" id="ARBA00004299"/>
    </source>
</evidence>
<evidence type="ECO:0000256" key="3">
    <source>
        <dbReference type="ARBA" id="ARBA00023329"/>
    </source>
</evidence>
<reference evidence="7" key="2">
    <citation type="submission" date="2025-08" db="UniProtKB">
        <authorList>
            <consortium name="Ensembl"/>
        </authorList>
    </citation>
    <scope>IDENTIFICATION</scope>
</reference>
<dbReference type="GO" id="GO:0030127">
    <property type="term" value="C:COPII vesicle coat"/>
    <property type="evidence" value="ECO:0007669"/>
    <property type="project" value="InterPro"/>
</dbReference>
<evidence type="ECO:0000256" key="2">
    <source>
        <dbReference type="ARBA" id="ARBA00004397"/>
    </source>
</evidence>
<reference evidence="7" key="1">
    <citation type="submission" date="2019-06" db="EMBL/GenBank/DDBJ databases">
        <authorList>
            <consortium name="Wellcome Sanger Institute Data Sharing"/>
        </authorList>
    </citation>
    <scope>NUCLEOTIDE SEQUENCE [LARGE SCALE GENOMIC DNA]</scope>
</reference>
<feature type="domain" description="Sec23/Sec24 helical" evidence="5">
    <location>
        <begin position="346"/>
        <end position="431"/>
    </location>
</feature>
<dbReference type="GO" id="GO:0000149">
    <property type="term" value="F:SNARE binding"/>
    <property type="evidence" value="ECO:0007669"/>
    <property type="project" value="TreeGrafter"/>
</dbReference>
<dbReference type="InterPro" id="IPR036174">
    <property type="entry name" value="Znf_Sec23_Sec24_sf"/>
</dbReference>
<organism evidence="7 8">
    <name type="scientific">Sphaeramia orbicularis</name>
    <name type="common">orbiculate cardinalfish</name>
    <dbReference type="NCBI Taxonomy" id="375764"/>
    <lineage>
        <taxon>Eukaryota</taxon>
        <taxon>Metazoa</taxon>
        <taxon>Chordata</taxon>
        <taxon>Craniata</taxon>
        <taxon>Vertebrata</taxon>
        <taxon>Euteleostomi</taxon>
        <taxon>Actinopterygii</taxon>
        <taxon>Neopterygii</taxon>
        <taxon>Teleostei</taxon>
        <taxon>Neoteleostei</taxon>
        <taxon>Acanthomorphata</taxon>
        <taxon>Gobiaria</taxon>
        <taxon>Kurtiformes</taxon>
        <taxon>Apogonoidei</taxon>
        <taxon>Apogonidae</taxon>
        <taxon>Apogoninae</taxon>
        <taxon>Sphaeramia</taxon>
    </lineage>
</organism>
<keyword evidence="8" id="KW-1185">Reference proteome</keyword>
<dbReference type="SUPFAM" id="SSF81811">
    <property type="entry name" value="Helical domain of Sec23/24"/>
    <property type="match status" value="1"/>
</dbReference>
<dbReference type="SUPFAM" id="SSF82919">
    <property type="entry name" value="Zn-finger domain of Sec23/24"/>
    <property type="match status" value="1"/>
</dbReference>
<comment type="subcellular location">
    <subcellularLocation>
        <location evidence="1">Cytoplasmic vesicle</location>
        <location evidence="1">COPII-coated vesicle membrane</location>
        <topology evidence="1">Peripheral membrane protein</topology>
        <orientation evidence="1">Cytoplasmic side</orientation>
    </subcellularLocation>
    <subcellularLocation>
        <location evidence="2">Endoplasmic reticulum membrane</location>
        <topology evidence="2">Peripheral membrane protein</topology>
        <orientation evidence="2">Cytoplasmic side</orientation>
    </subcellularLocation>
</comment>
<dbReference type="GO" id="GO:0005789">
    <property type="term" value="C:endoplasmic reticulum membrane"/>
    <property type="evidence" value="ECO:0007669"/>
    <property type="project" value="UniProtKB-SubCell"/>
</dbReference>
<dbReference type="Proteomes" id="UP000472271">
    <property type="component" value="Chromosome 9"/>
</dbReference>
<dbReference type="InterPro" id="IPR036180">
    <property type="entry name" value="Gelsolin-like_dom_sf"/>
</dbReference>
<protein>
    <submittedName>
        <fullName evidence="7">Si:dkey-13n15.2</fullName>
    </submittedName>
</protein>
<dbReference type="GO" id="GO:0006886">
    <property type="term" value="P:intracellular protein transport"/>
    <property type="evidence" value="ECO:0007669"/>
    <property type="project" value="InterPro"/>
</dbReference>
<evidence type="ECO:0000259" key="4">
    <source>
        <dbReference type="Pfam" id="PF04811"/>
    </source>
</evidence>
<dbReference type="AlphaFoldDB" id="A0A672YTX1"/>
<evidence type="ECO:0000313" key="8">
    <source>
        <dbReference type="Proteomes" id="UP000472271"/>
    </source>
</evidence>
<evidence type="ECO:0000259" key="5">
    <source>
        <dbReference type="Pfam" id="PF04815"/>
    </source>
</evidence>
<dbReference type="Gene3D" id="3.40.50.410">
    <property type="entry name" value="von Willebrand factor, type A domain"/>
    <property type="match status" value="2"/>
</dbReference>
<dbReference type="Gene3D" id="2.30.30.380">
    <property type="entry name" value="Zn-finger domain of Sec23/24"/>
    <property type="match status" value="1"/>
</dbReference>
<dbReference type="InterPro" id="IPR006900">
    <property type="entry name" value="Sec23/24_helical_dom"/>
</dbReference>
<dbReference type="Pfam" id="PF04815">
    <property type="entry name" value="Sec23_helical"/>
    <property type="match status" value="1"/>
</dbReference>
<dbReference type="PANTHER" id="PTHR13803">
    <property type="entry name" value="SEC24-RELATED PROTEIN"/>
    <property type="match status" value="1"/>
</dbReference>
<feature type="domain" description="Sec23/Sec24 trunk" evidence="4">
    <location>
        <begin position="176"/>
        <end position="237"/>
    </location>
</feature>
<dbReference type="SUPFAM" id="SSF82754">
    <property type="entry name" value="C-terminal, gelsolin-like domain of Sec23/24"/>
    <property type="match status" value="1"/>
</dbReference>
<gene>
    <name evidence="7" type="primary">si:dkey-13n15.2</name>
</gene>
<proteinExistence type="predicted"/>
<dbReference type="GO" id="GO:0070971">
    <property type="term" value="C:endoplasmic reticulum exit site"/>
    <property type="evidence" value="ECO:0007669"/>
    <property type="project" value="TreeGrafter"/>
</dbReference>
<name>A0A672YTX1_9TELE</name>
<dbReference type="InterPro" id="IPR036465">
    <property type="entry name" value="vWFA_dom_sf"/>
</dbReference>
<accession>A0A672YTX1</accession>
<dbReference type="GO" id="GO:0090110">
    <property type="term" value="P:COPII-coated vesicle cargo loading"/>
    <property type="evidence" value="ECO:0007669"/>
    <property type="project" value="TreeGrafter"/>
</dbReference>
<dbReference type="InterPro" id="IPR012990">
    <property type="entry name" value="Beta-sandwich_Sec23_24"/>
</dbReference>
<dbReference type="PANTHER" id="PTHR13803:SF29">
    <property type="entry name" value="PROTEIN TRANSPORT PROTEIN SEC24C"/>
    <property type="match status" value="1"/>
</dbReference>
<dbReference type="GO" id="GO:0008270">
    <property type="term" value="F:zinc ion binding"/>
    <property type="evidence" value="ECO:0007669"/>
    <property type="project" value="InterPro"/>
</dbReference>